<comment type="caution">
    <text evidence="1">The sequence shown here is derived from an EMBL/GenBank/DDBJ whole genome shotgun (WGS) entry which is preliminary data.</text>
</comment>
<dbReference type="EMBL" id="MHKO01000025">
    <property type="protein sequence ID" value="OGY92284.1"/>
    <property type="molecule type" value="Genomic_DNA"/>
</dbReference>
<accession>A0A1G2BSZ6</accession>
<dbReference type="AlphaFoldDB" id="A0A1G2BSZ6"/>
<sequence>MKKGMNQFAKGVTQMTKFVNQMKTKLAKSGVGIPAELTNALTAAPALVAKLKASKDMDEFQELMGDMQDIGMIMQEWGPKLGELQRLVHMIKNLDRDVKSMRANFTRVQKAAKKRPELAEPLAEVGALFNDMVKRVAEIKALAKTDPEGALDLVQEFYSDTEEFWNQVSFLDMVSNVTRGLTQANRQIRQIESKIRTMEKKKGVDKEMIATLKEMVAAVKAALPELKAAMAARPVDYEEVRFLAEDFWMQLQDLQNMMADQGQSFYMPTVKQGQGINVVIPEGFTGNSGGGGQAVPMTTSPAF</sequence>
<reference evidence="1 2" key="1">
    <citation type="journal article" date="2016" name="Nat. Commun.">
        <title>Thousands of microbial genomes shed light on interconnected biogeochemical processes in an aquifer system.</title>
        <authorList>
            <person name="Anantharaman K."/>
            <person name="Brown C.T."/>
            <person name="Hug L.A."/>
            <person name="Sharon I."/>
            <person name="Castelle C.J."/>
            <person name="Probst A.J."/>
            <person name="Thomas B.C."/>
            <person name="Singh A."/>
            <person name="Wilkins M.J."/>
            <person name="Karaoz U."/>
            <person name="Brodie E.L."/>
            <person name="Williams K.H."/>
            <person name="Hubbard S.S."/>
            <person name="Banfield J.F."/>
        </authorList>
    </citation>
    <scope>NUCLEOTIDE SEQUENCE [LARGE SCALE GENOMIC DNA]</scope>
</reference>
<gene>
    <name evidence="1" type="ORF">A3H70_03540</name>
</gene>
<name>A0A1G2BSZ6_9BACT</name>
<organism evidence="1 2">
    <name type="scientific">Candidatus Komeilibacteria bacterium RIFCSPLOWO2_02_FULL_48_11</name>
    <dbReference type="NCBI Taxonomy" id="1798553"/>
    <lineage>
        <taxon>Bacteria</taxon>
        <taxon>Candidatus Komeiliibacteriota</taxon>
    </lineage>
</organism>
<evidence type="ECO:0000313" key="1">
    <source>
        <dbReference type="EMBL" id="OGY92284.1"/>
    </source>
</evidence>
<protein>
    <submittedName>
        <fullName evidence="1">Uncharacterized protein</fullName>
    </submittedName>
</protein>
<evidence type="ECO:0000313" key="2">
    <source>
        <dbReference type="Proteomes" id="UP000178109"/>
    </source>
</evidence>
<proteinExistence type="predicted"/>
<dbReference type="Proteomes" id="UP000178109">
    <property type="component" value="Unassembled WGS sequence"/>
</dbReference>
<dbReference type="STRING" id="1798553.A3H70_03540"/>